<dbReference type="PROSITE" id="PS00522">
    <property type="entry name" value="DNA_POLYMERASE_X"/>
    <property type="match status" value="1"/>
</dbReference>
<dbReference type="KEGG" id="ksn:43586615"/>
<dbReference type="GO" id="GO:0005634">
    <property type="term" value="C:nucleus"/>
    <property type="evidence" value="ECO:0007669"/>
    <property type="project" value="UniProtKB-SubCell"/>
</dbReference>
<dbReference type="Pfam" id="PF14791">
    <property type="entry name" value="DNA_pol_B_thumb"/>
    <property type="match status" value="1"/>
</dbReference>
<dbReference type="SUPFAM" id="SSF81301">
    <property type="entry name" value="Nucleotidyltransferase"/>
    <property type="match status" value="1"/>
</dbReference>
<name>A0AAJ8LFX4_9TREE</name>
<evidence type="ECO:0000256" key="5">
    <source>
        <dbReference type="SAM" id="MobiDB-lite"/>
    </source>
</evidence>
<keyword evidence="4" id="KW-0227">DNA damage</keyword>
<dbReference type="RefSeq" id="XP_065823065.1">
    <property type="nucleotide sequence ID" value="XM_065966993.1"/>
</dbReference>
<evidence type="ECO:0000256" key="3">
    <source>
        <dbReference type="ARBA" id="ARBA00022695"/>
    </source>
</evidence>
<comment type="function">
    <text evidence="4">DNA polymerase that functions in several pathways of DNA repair. Involved in base excision repair (BER) responsible for repair of lesions that give rise to abasic (AP) sites in DNA. Also contributes to DNA double-strand break repair by non-homologous end joining and homologous recombination. Has both template-dependent and template-independent (terminal transferase) DNA polymerase activities. Has also a 5'-deoxyribose-5-phosphate lyase (dRP lyase) activity.</text>
</comment>
<proteinExistence type="inferred from homology"/>
<dbReference type="EMBL" id="CP144053">
    <property type="protein sequence ID" value="WWD17117.1"/>
    <property type="molecule type" value="Genomic_DNA"/>
</dbReference>
<dbReference type="InterPro" id="IPR002008">
    <property type="entry name" value="DNA_pol_X_beta-like"/>
</dbReference>
<comment type="subcellular location">
    <subcellularLocation>
        <location evidence="4">Nucleus</location>
    </subcellularLocation>
</comment>
<feature type="compositionally biased region" description="Basic and acidic residues" evidence="5">
    <location>
        <begin position="211"/>
        <end position="220"/>
    </location>
</feature>
<reference evidence="7" key="2">
    <citation type="submission" date="2024-01" db="EMBL/GenBank/DDBJ databases">
        <title>Comparative genomics of Cryptococcus and Kwoniella reveals pathogenesis evolution and contrasting modes of karyotype evolution via chromosome fusion or intercentromeric recombination.</title>
        <authorList>
            <person name="Coelho M.A."/>
            <person name="David-Palma M."/>
            <person name="Shea T."/>
            <person name="Bowers K."/>
            <person name="McGinley-Smith S."/>
            <person name="Mohammad A.W."/>
            <person name="Gnirke A."/>
            <person name="Yurkov A.M."/>
            <person name="Nowrousian M."/>
            <person name="Sun S."/>
            <person name="Cuomo C.A."/>
            <person name="Heitman J."/>
        </authorList>
    </citation>
    <scope>NUCLEOTIDE SEQUENCE</scope>
    <source>
        <strain evidence="7">CBS 12478</strain>
    </source>
</reference>
<dbReference type="InterPro" id="IPR029398">
    <property type="entry name" value="PolB_thumb"/>
</dbReference>
<dbReference type="FunFam" id="3.30.210.10:FF:000005">
    <property type="entry name" value="DNA polymerase IV"/>
    <property type="match status" value="1"/>
</dbReference>
<protein>
    <recommendedName>
        <fullName evidence="4">DNA polymerase</fullName>
        <ecNumber evidence="4">2.7.7.7</ecNumber>
    </recommendedName>
</protein>
<dbReference type="InterPro" id="IPR022312">
    <property type="entry name" value="DNA_pol_X"/>
</dbReference>
<dbReference type="GeneID" id="43586615"/>
<evidence type="ECO:0000256" key="4">
    <source>
        <dbReference type="RuleBase" id="RU366014"/>
    </source>
</evidence>
<dbReference type="GO" id="GO:0003887">
    <property type="term" value="F:DNA-directed DNA polymerase activity"/>
    <property type="evidence" value="ECO:0007669"/>
    <property type="project" value="UniProtKB-UniRule"/>
</dbReference>
<feature type="domain" description="DNA-directed DNA polymerase X" evidence="6">
    <location>
        <begin position="254"/>
        <end position="617"/>
    </location>
</feature>
<dbReference type="PANTHER" id="PTHR11276:SF42">
    <property type="entry name" value="DNA POLYMERASE BETA"/>
    <property type="match status" value="1"/>
</dbReference>
<evidence type="ECO:0000313" key="8">
    <source>
        <dbReference type="Proteomes" id="UP000322225"/>
    </source>
</evidence>
<dbReference type="GO" id="GO:0046872">
    <property type="term" value="F:metal ion binding"/>
    <property type="evidence" value="ECO:0007669"/>
    <property type="project" value="UniProtKB-UniRule"/>
</dbReference>
<dbReference type="Gene3D" id="1.10.150.110">
    <property type="entry name" value="DNA polymerase beta, N-terminal domain-like"/>
    <property type="match status" value="1"/>
</dbReference>
<dbReference type="PRINTS" id="PR00869">
    <property type="entry name" value="DNAPOLX"/>
</dbReference>
<evidence type="ECO:0000256" key="2">
    <source>
        <dbReference type="ARBA" id="ARBA00022679"/>
    </source>
</evidence>
<keyword evidence="2 4" id="KW-0808">Transferase</keyword>
<dbReference type="InterPro" id="IPR002054">
    <property type="entry name" value="DNA-dir_DNA_pol_X"/>
</dbReference>
<dbReference type="PANTHER" id="PTHR11276">
    <property type="entry name" value="DNA POLYMERASE TYPE-X FAMILY MEMBER"/>
    <property type="match status" value="1"/>
</dbReference>
<dbReference type="InterPro" id="IPR019843">
    <property type="entry name" value="DNA_pol-X_BS"/>
</dbReference>
<dbReference type="AlphaFoldDB" id="A0AAJ8LFX4"/>
<dbReference type="Proteomes" id="UP000322225">
    <property type="component" value="Chromosome 3"/>
</dbReference>
<dbReference type="CDD" id="cd00141">
    <property type="entry name" value="NT_POLXc"/>
    <property type="match status" value="1"/>
</dbReference>
<comment type="catalytic activity">
    <reaction evidence="4">
        <text>DNA(n) + a 2'-deoxyribonucleoside 5'-triphosphate = DNA(n+1) + diphosphate</text>
        <dbReference type="Rhea" id="RHEA:22508"/>
        <dbReference type="Rhea" id="RHEA-COMP:17339"/>
        <dbReference type="Rhea" id="RHEA-COMP:17340"/>
        <dbReference type="ChEBI" id="CHEBI:33019"/>
        <dbReference type="ChEBI" id="CHEBI:61560"/>
        <dbReference type="ChEBI" id="CHEBI:173112"/>
        <dbReference type="EC" id="2.7.7.7"/>
    </reaction>
</comment>
<reference evidence="7" key="1">
    <citation type="submission" date="2017-08" db="EMBL/GenBank/DDBJ databases">
        <authorList>
            <person name="Cuomo C."/>
            <person name="Billmyre B."/>
            <person name="Heitman J."/>
        </authorList>
    </citation>
    <scope>NUCLEOTIDE SEQUENCE</scope>
    <source>
        <strain evidence="7">CBS 12478</strain>
    </source>
</reference>
<dbReference type="GO" id="GO:0003677">
    <property type="term" value="F:DNA binding"/>
    <property type="evidence" value="ECO:0007669"/>
    <property type="project" value="UniProtKB-UniRule"/>
</dbReference>
<sequence>MPTRPPAHPYSSSSTSSRILHPSNPIHRLYPLFAGLTFHIITAKLESEIGRIYECIDDLGGKCVGVEECKIVVSAIKGRARLLRSLRKEWIDTKPIVTVQYIFDTYQTCLESASSSTIPHLLPRSKYQILLSAPAPAPTSVPVFPPKLPRFISSDDEDMKPVNKKRRISGSQGIKQENDARDVKLEDGAEDVKQEDEESKVDVKYEDEESKPDVKPKLENGEWTEKGDMTLFDEDVRFEDIPALCCLRGSPLVCVNQDIVNAIKPIFEEREYEEAQQKNSNVLSYRRSLSRSTEGELTQSAAVPRRLKSGKEAMQLIGVGDKVAQRIDEFLQSGFVAESEAILASPRFQALNLFASVYTIGHHKAKELYDRHHCRTLEDVRLHFEAVEEESPEVRMKDRLRRRKRGGMKQVEIVEEWIALKDELDAKIPREEVQEIADCVMEHLDAFIPGCEYTICGGYRRGKPQSNDVDVVFCPPKDDQDIGLLRDLYLRLSELGIITHVLHVTHREVNEPIHASPQNFDNLDKAFVIFKLPGKGRLHRRVDLISAPKDRYASAVLSWSGSMMFERDLKRYAENERGYKFRAGLIRVTTGEEFNLETERDIFSFLGLRYVPPELRNADG</sequence>
<dbReference type="InterPro" id="IPR027421">
    <property type="entry name" value="DNA_pol_lamdba_lyase_dom_sf"/>
</dbReference>
<dbReference type="InterPro" id="IPR043519">
    <property type="entry name" value="NT_sf"/>
</dbReference>
<accession>A0AAJ8LFX4</accession>
<dbReference type="Pfam" id="PF14792">
    <property type="entry name" value="DNA_pol_B_palm"/>
    <property type="match status" value="1"/>
</dbReference>
<evidence type="ECO:0000256" key="1">
    <source>
        <dbReference type="ARBA" id="ARBA00008323"/>
    </source>
</evidence>
<keyword evidence="3 4" id="KW-0548">Nucleotidyltransferase</keyword>
<keyword evidence="4" id="KW-0234">DNA repair</keyword>
<dbReference type="SUPFAM" id="SSF47802">
    <property type="entry name" value="DNA polymerase beta, N-terminal domain-like"/>
    <property type="match status" value="1"/>
</dbReference>
<dbReference type="Gene3D" id="3.30.210.10">
    <property type="entry name" value="DNA polymerase, thumb domain"/>
    <property type="match status" value="1"/>
</dbReference>
<keyword evidence="4" id="KW-0239">DNA-directed DNA polymerase</keyword>
<feature type="region of interest" description="Disordered" evidence="5">
    <location>
        <begin position="152"/>
        <end position="220"/>
    </location>
</feature>
<gene>
    <name evidence="7" type="ORF">CI109_101554</name>
</gene>
<feature type="compositionally biased region" description="Basic and acidic residues" evidence="5">
    <location>
        <begin position="176"/>
        <end position="192"/>
    </location>
</feature>
<dbReference type="SMART" id="SM00483">
    <property type="entry name" value="POLXc"/>
    <property type="match status" value="1"/>
</dbReference>
<dbReference type="PRINTS" id="PR00870">
    <property type="entry name" value="DNAPOLXBETA"/>
</dbReference>
<evidence type="ECO:0000259" key="6">
    <source>
        <dbReference type="SMART" id="SM00483"/>
    </source>
</evidence>
<keyword evidence="4" id="KW-0539">Nucleus</keyword>
<dbReference type="EC" id="2.7.7.7" evidence="4"/>
<comment type="similarity">
    <text evidence="1 4">Belongs to the DNA polymerase type-X family.</text>
</comment>
<dbReference type="Gene3D" id="1.10.150.20">
    <property type="entry name" value="5' to 3' exonuclease, C-terminal subdomain"/>
    <property type="match status" value="1"/>
</dbReference>
<dbReference type="Gene3D" id="3.30.460.10">
    <property type="entry name" value="Beta Polymerase, domain 2"/>
    <property type="match status" value="1"/>
</dbReference>
<feature type="compositionally biased region" description="Acidic residues" evidence="5">
    <location>
        <begin position="193"/>
        <end position="210"/>
    </location>
</feature>
<organism evidence="7 8">
    <name type="scientific">Kwoniella shandongensis</name>
    <dbReference type="NCBI Taxonomy" id="1734106"/>
    <lineage>
        <taxon>Eukaryota</taxon>
        <taxon>Fungi</taxon>
        <taxon>Dikarya</taxon>
        <taxon>Basidiomycota</taxon>
        <taxon>Agaricomycotina</taxon>
        <taxon>Tremellomycetes</taxon>
        <taxon>Tremellales</taxon>
        <taxon>Cryptococcaceae</taxon>
        <taxon>Kwoniella</taxon>
    </lineage>
</organism>
<evidence type="ECO:0000313" key="7">
    <source>
        <dbReference type="EMBL" id="WWD17117.1"/>
    </source>
</evidence>
<dbReference type="InterPro" id="IPR037160">
    <property type="entry name" value="DNA_Pol_thumb_sf"/>
</dbReference>
<dbReference type="InterPro" id="IPR028207">
    <property type="entry name" value="DNA_pol_B_palm_palm"/>
</dbReference>
<dbReference type="GO" id="GO:0006303">
    <property type="term" value="P:double-strand break repair via nonhomologous end joining"/>
    <property type="evidence" value="ECO:0007669"/>
    <property type="project" value="TreeGrafter"/>
</dbReference>
<dbReference type="GO" id="GO:0006284">
    <property type="term" value="P:base-excision repair"/>
    <property type="evidence" value="ECO:0007669"/>
    <property type="project" value="TreeGrafter"/>
</dbReference>
<keyword evidence="8" id="KW-1185">Reference proteome</keyword>